<evidence type="ECO:0000313" key="14">
    <source>
        <dbReference type="Proteomes" id="UP000007953"/>
    </source>
</evidence>
<dbReference type="eggNOG" id="COG0142">
    <property type="taxonomic scope" value="Bacteria"/>
</dbReference>
<comment type="function">
    <text evidence="7">Supplies octaprenyl diphosphate, the precursor for the side chain of the isoprenoid quinones ubiquinone and menaquinone.</text>
</comment>
<evidence type="ECO:0000256" key="3">
    <source>
        <dbReference type="ARBA" id="ARBA00022679"/>
    </source>
</evidence>
<evidence type="ECO:0000313" key="13">
    <source>
        <dbReference type="EMBL" id="AEG67987.1"/>
    </source>
</evidence>
<evidence type="ECO:0000256" key="4">
    <source>
        <dbReference type="ARBA" id="ARBA00022723"/>
    </source>
</evidence>
<evidence type="ECO:0000256" key="6">
    <source>
        <dbReference type="ARBA" id="ARBA00051506"/>
    </source>
</evidence>
<evidence type="ECO:0000256" key="5">
    <source>
        <dbReference type="ARBA" id="ARBA00022842"/>
    </source>
</evidence>
<evidence type="ECO:0000256" key="2">
    <source>
        <dbReference type="ARBA" id="ARBA00006706"/>
    </source>
</evidence>
<accession>F6FY30</accession>
<gene>
    <name evidence="13" type="primary">ispB</name>
    <name evidence="13" type="ordered locus">RSPO_c00685</name>
</gene>
<dbReference type="KEGG" id="rsn:RSPO_c00685"/>
<dbReference type="PANTHER" id="PTHR12001">
    <property type="entry name" value="GERANYLGERANYL PYROPHOSPHATE SYNTHASE"/>
    <property type="match status" value="1"/>
</dbReference>
<name>F6FY30_RALS8</name>
<dbReference type="Pfam" id="PF00348">
    <property type="entry name" value="polyprenyl_synt"/>
    <property type="match status" value="1"/>
</dbReference>
<evidence type="ECO:0000256" key="7">
    <source>
        <dbReference type="ARBA" id="ARBA00055029"/>
    </source>
</evidence>
<dbReference type="PROSITE" id="PS00444">
    <property type="entry name" value="POLYPRENYL_SYNTHASE_2"/>
    <property type="match status" value="1"/>
</dbReference>
<dbReference type="Proteomes" id="UP000007953">
    <property type="component" value="Chromosome"/>
</dbReference>
<dbReference type="HOGENOM" id="CLU_014015_2_0_4"/>
<dbReference type="SFLD" id="SFLDS00005">
    <property type="entry name" value="Isoprenoid_Synthase_Type_I"/>
    <property type="match status" value="1"/>
</dbReference>
<protein>
    <recommendedName>
        <fullName evidence="9">Octaprenyl diphosphate synthase</fullName>
        <ecNumber evidence="8">2.5.1.90</ecNumber>
    </recommendedName>
    <alternativeName>
        <fullName evidence="11">All-trans-octaprenyl-diphosphate synthase</fullName>
    </alternativeName>
    <alternativeName>
        <fullName evidence="10">Octaprenyl pyrophosphate synthase</fullName>
    </alternativeName>
</protein>
<dbReference type="EC" id="2.5.1.90" evidence="8"/>
<dbReference type="InterPro" id="IPR033749">
    <property type="entry name" value="Polyprenyl_synt_CS"/>
</dbReference>
<keyword evidence="3 12" id="KW-0808">Transferase</keyword>
<evidence type="ECO:0000256" key="10">
    <source>
        <dbReference type="ARBA" id="ARBA00079637"/>
    </source>
</evidence>
<dbReference type="SUPFAM" id="SSF48576">
    <property type="entry name" value="Terpenoid synthases"/>
    <property type="match status" value="1"/>
</dbReference>
<dbReference type="PROSITE" id="PS00723">
    <property type="entry name" value="POLYPRENYL_SYNTHASE_1"/>
    <property type="match status" value="1"/>
</dbReference>
<dbReference type="InterPro" id="IPR008949">
    <property type="entry name" value="Isoprenoid_synthase_dom_sf"/>
</dbReference>
<dbReference type="AlphaFoldDB" id="F6FY30"/>
<sequence length="406" mass="44692">MTLLSPAICLRSQRTQRTRDYTKKPQASQRLKRDWLSKALSRARHATRARQATCLLYNFAVFVLHAIRKPTVRFSLPSEPALTKMPASVLLAPVAEDMHAVDAVIRRRLGSEVALINQIGEYIISAGGKRLRPVILLLMANALGYRGNHHYELAAVVEFIHTATLLHDDVVDESELRRGRQTANAVFGNAASVLVGDFLYSRAFQMMVQADSMRVMQILADATNVISEGEVLQLLNMHDPDVTEERYLQVIRYKTAKLFEAAAQIGAVLSGADAATEAAAAEYGRRIGTAFQIVDDLLDYTATADQMGKNAGDDLREGKPTLPLIHLLSHGTEEQRALARQAIEQGGTEHFDAIFDAIQASGALEYTRKAAEREASAAAEAIIALPPSQFRQTLIELCAFSLQRQS</sequence>
<comment type="similarity">
    <text evidence="2 12">Belongs to the FPP/GGPP synthase family.</text>
</comment>
<proteinExistence type="inferred from homology"/>
<reference evidence="13 14" key="1">
    <citation type="journal article" date="2011" name="J. Bacteriol.">
        <title>Complete genome sequence of the plant pathogen Ralstonia solanacearum strain Po82.</title>
        <authorList>
            <person name="Xu J."/>
            <person name="Zheng H.J."/>
            <person name="Liu L."/>
            <person name="Pan Z.C."/>
            <person name="Prior P."/>
            <person name="Tang B."/>
            <person name="Xu J.S."/>
            <person name="Zhang H."/>
            <person name="Tian Q."/>
            <person name="Zhang L.Q."/>
            <person name="Feng J."/>
        </authorList>
    </citation>
    <scope>NUCLEOTIDE SEQUENCE [LARGE SCALE GENOMIC DNA]</scope>
    <source>
        <strain evidence="13 14">Po82</strain>
    </source>
</reference>
<dbReference type="PANTHER" id="PTHR12001:SF69">
    <property type="entry name" value="ALL TRANS-POLYPRENYL-DIPHOSPHATE SYNTHASE PDSS1"/>
    <property type="match status" value="1"/>
</dbReference>
<dbReference type="InterPro" id="IPR000092">
    <property type="entry name" value="Polyprenyl_synt"/>
</dbReference>
<dbReference type="GO" id="GO:0106350">
    <property type="term" value="F:all-trans-octaprenyl-diphosphate synthase activity"/>
    <property type="evidence" value="ECO:0007669"/>
    <property type="project" value="UniProtKB-EC"/>
</dbReference>
<organism evidence="13 14">
    <name type="scientific">Ralstonia solanacearum (strain Po82)</name>
    <dbReference type="NCBI Taxonomy" id="1031711"/>
    <lineage>
        <taxon>Bacteria</taxon>
        <taxon>Pseudomonadati</taxon>
        <taxon>Pseudomonadota</taxon>
        <taxon>Betaproteobacteria</taxon>
        <taxon>Burkholderiales</taxon>
        <taxon>Burkholderiaceae</taxon>
        <taxon>Ralstonia</taxon>
        <taxon>Ralstonia solanacearum species complex</taxon>
    </lineage>
</organism>
<keyword evidence="4" id="KW-0479">Metal-binding</keyword>
<dbReference type="FunFam" id="1.10.600.10:FF:000002">
    <property type="entry name" value="Octaprenyl diphosphate synthase"/>
    <property type="match status" value="1"/>
</dbReference>
<dbReference type="CDD" id="cd00685">
    <property type="entry name" value="Trans_IPPS_HT"/>
    <property type="match status" value="1"/>
</dbReference>
<dbReference type="GO" id="GO:0046872">
    <property type="term" value="F:metal ion binding"/>
    <property type="evidence" value="ECO:0007669"/>
    <property type="project" value="UniProtKB-KW"/>
</dbReference>
<comment type="catalytic activity">
    <reaction evidence="6">
        <text>5 isopentenyl diphosphate + (2E,6E)-farnesyl diphosphate = all-trans-octaprenyl diphosphate + 5 diphosphate</text>
        <dbReference type="Rhea" id="RHEA:27798"/>
        <dbReference type="ChEBI" id="CHEBI:33019"/>
        <dbReference type="ChEBI" id="CHEBI:57711"/>
        <dbReference type="ChEBI" id="CHEBI:128769"/>
        <dbReference type="ChEBI" id="CHEBI:175763"/>
        <dbReference type="EC" id="2.5.1.90"/>
    </reaction>
</comment>
<dbReference type="GO" id="GO:0008299">
    <property type="term" value="P:isoprenoid biosynthetic process"/>
    <property type="evidence" value="ECO:0007669"/>
    <property type="project" value="InterPro"/>
</dbReference>
<evidence type="ECO:0000256" key="8">
    <source>
        <dbReference type="ARBA" id="ARBA00066511"/>
    </source>
</evidence>
<keyword evidence="5" id="KW-0460">Magnesium</keyword>
<dbReference type="EMBL" id="CP002819">
    <property type="protein sequence ID" value="AEG67987.1"/>
    <property type="molecule type" value="Genomic_DNA"/>
</dbReference>
<dbReference type="Gene3D" id="1.10.600.10">
    <property type="entry name" value="Farnesyl Diphosphate Synthase"/>
    <property type="match status" value="1"/>
</dbReference>
<evidence type="ECO:0000256" key="9">
    <source>
        <dbReference type="ARBA" id="ARBA00072473"/>
    </source>
</evidence>
<dbReference type="NCBIfam" id="NF008140">
    <property type="entry name" value="PRK10888.1"/>
    <property type="match status" value="1"/>
</dbReference>
<evidence type="ECO:0000256" key="11">
    <source>
        <dbReference type="ARBA" id="ARBA00083124"/>
    </source>
</evidence>
<dbReference type="PATRIC" id="fig|1031711.3.peg.668"/>
<comment type="cofactor">
    <cofactor evidence="1">
        <name>Mg(2+)</name>
        <dbReference type="ChEBI" id="CHEBI:18420"/>
    </cofactor>
</comment>
<evidence type="ECO:0000256" key="12">
    <source>
        <dbReference type="RuleBase" id="RU004466"/>
    </source>
</evidence>
<evidence type="ECO:0000256" key="1">
    <source>
        <dbReference type="ARBA" id="ARBA00001946"/>
    </source>
</evidence>